<evidence type="ECO:0000256" key="2">
    <source>
        <dbReference type="ARBA" id="ARBA00005641"/>
    </source>
</evidence>
<dbReference type="EC" id="3.2.1.4" evidence="3"/>
<evidence type="ECO:0000259" key="8">
    <source>
        <dbReference type="Pfam" id="PF00150"/>
    </source>
</evidence>
<protein>
    <recommendedName>
        <fullName evidence="3">cellulase</fullName>
        <ecNumber evidence="3">3.2.1.4</ecNumber>
    </recommendedName>
</protein>
<dbReference type="GO" id="GO:0008810">
    <property type="term" value="F:cellulase activity"/>
    <property type="evidence" value="ECO:0007669"/>
    <property type="project" value="UniProtKB-EC"/>
</dbReference>
<proteinExistence type="inferred from homology"/>
<keyword evidence="4 6" id="KW-0378">Hydrolase</keyword>
<feature type="signal peptide" evidence="7">
    <location>
        <begin position="1"/>
        <end position="18"/>
    </location>
</feature>
<reference evidence="9" key="1">
    <citation type="journal article" date="2021" name="IMA Fungus">
        <title>Genomic characterization of three marine fungi, including Emericellopsis atlantica sp. nov. with signatures of a generalist lifestyle and marine biomass degradation.</title>
        <authorList>
            <person name="Hagestad O.C."/>
            <person name="Hou L."/>
            <person name="Andersen J.H."/>
            <person name="Hansen E.H."/>
            <person name="Altermark B."/>
            <person name="Li C."/>
            <person name="Kuhnert E."/>
            <person name="Cox R.J."/>
            <person name="Crous P.W."/>
            <person name="Spatafora J.W."/>
            <person name="Lail K."/>
            <person name="Amirebrahimi M."/>
            <person name="Lipzen A."/>
            <person name="Pangilinan J."/>
            <person name="Andreopoulos W."/>
            <person name="Hayes R.D."/>
            <person name="Ng V."/>
            <person name="Grigoriev I.V."/>
            <person name="Jackson S.A."/>
            <person name="Sutton T.D.S."/>
            <person name="Dobson A.D.W."/>
            <person name="Rama T."/>
        </authorList>
    </citation>
    <scope>NUCLEOTIDE SEQUENCE</scope>
    <source>
        <strain evidence="9">TRa3180A</strain>
    </source>
</reference>
<evidence type="ECO:0000313" key="10">
    <source>
        <dbReference type="Proteomes" id="UP000887226"/>
    </source>
</evidence>
<dbReference type="InterPro" id="IPR001547">
    <property type="entry name" value="Glyco_hydro_5"/>
</dbReference>
<feature type="domain" description="Glycoside hydrolase family 5" evidence="8">
    <location>
        <begin position="65"/>
        <end position="212"/>
    </location>
</feature>
<keyword evidence="7" id="KW-0732">Signal</keyword>
<comment type="similarity">
    <text evidence="2 6">Belongs to the glycosyl hydrolase 5 (cellulase A) family.</text>
</comment>
<organism evidence="9 10">
    <name type="scientific">Calycina marina</name>
    <dbReference type="NCBI Taxonomy" id="1763456"/>
    <lineage>
        <taxon>Eukaryota</taxon>
        <taxon>Fungi</taxon>
        <taxon>Dikarya</taxon>
        <taxon>Ascomycota</taxon>
        <taxon>Pezizomycotina</taxon>
        <taxon>Leotiomycetes</taxon>
        <taxon>Helotiales</taxon>
        <taxon>Pezizellaceae</taxon>
        <taxon>Calycina</taxon>
    </lineage>
</organism>
<evidence type="ECO:0000256" key="1">
    <source>
        <dbReference type="ARBA" id="ARBA00000966"/>
    </source>
</evidence>
<dbReference type="OrthoDB" id="5823761at2759"/>
<dbReference type="Pfam" id="PF00150">
    <property type="entry name" value="Cellulase"/>
    <property type="match status" value="1"/>
</dbReference>
<name>A0A9P7YVR8_9HELO</name>
<dbReference type="Gene3D" id="3.20.20.80">
    <property type="entry name" value="Glycosidases"/>
    <property type="match status" value="1"/>
</dbReference>
<sequence>MIIRTLLFAVQAAYTVYCACEAESGGEFGVYSTMARARSALLEVQWNLHLLIISSSAYFEETYYSKFAAFAAAINYITVTKRAYAILDPHNCMGYNDPSQQPTTGSIIGDTSDLNAAATAQFATFWVTLAGRFKINEKVMFGLMNEMDTNLIIANGQAAIDTIRAAALGGGYTRGHSWTQDYSGNSFASSAVMYKLTDPFNNAGFDIHEYLDAIITEFGAANGTQCASYVSDMTNYMAQDDAFAGWTAWAAELLWGAYSPCCTDSKSWGSLEPRILASDGSPELSTTLW</sequence>
<dbReference type="PANTHER" id="PTHR34142:SF1">
    <property type="entry name" value="GLYCOSIDE HYDROLASE FAMILY 5 DOMAIN-CONTAINING PROTEIN"/>
    <property type="match status" value="1"/>
</dbReference>
<comment type="caution">
    <text evidence="9">The sequence shown here is derived from an EMBL/GenBank/DDBJ whole genome shotgun (WGS) entry which is preliminary data.</text>
</comment>
<dbReference type="SUPFAM" id="SSF51445">
    <property type="entry name" value="(Trans)glycosidases"/>
    <property type="match status" value="1"/>
</dbReference>
<gene>
    <name evidence="9" type="ORF">BJ878DRAFT_562763</name>
</gene>
<evidence type="ECO:0000256" key="3">
    <source>
        <dbReference type="ARBA" id="ARBA00012601"/>
    </source>
</evidence>
<dbReference type="GO" id="GO:0009251">
    <property type="term" value="P:glucan catabolic process"/>
    <property type="evidence" value="ECO:0007669"/>
    <property type="project" value="TreeGrafter"/>
</dbReference>
<dbReference type="PANTHER" id="PTHR34142">
    <property type="entry name" value="ENDO-BETA-1,4-GLUCANASE A"/>
    <property type="match status" value="1"/>
</dbReference>
<accession>A0A9P7YVR8</accession>
<evidence type="ECO:0000256" key="6">
    <source>
        <dbReference type="RuleBase" id="RU361153"/>
    </source>
</evidence>
<keyword evidence="10" id="KW-1185">Reference proteome</keyword>
<evidence type="ECO:0000256" key="7">
    <source>
        <dbReference type="SAM" id="SignalP"/>
    </source>
</evidence>
<dbReference type="Proteomes" id="UP000887226">
    <property type="component" value="Unassembled WGS sequence"/>
</dbReference>
<comment type="catalytic activity">
    <reaction evidence="1">
        <text>Endohydrolysis of (1-&gt;4)-beta-D-glucosidic linkages in cellulose, lichenin and cereal beta-D-glucans.</text>
        <dbReference type="EC" id="3.2.1.4"/>
    </reaction>
</comment>
<feature type="chain" id="PRO_5040306298" description="cellulase" evidence="7">
    <location>
        <begin position="19"/>
        <end position="289"/>
    </location>
</feature>
<evidence type="ECO:0000256" key="4">
    <source>
        <dbReference type="ARBA" id="ARBA00022801"/>
    </source>
</evidence>
<evidence type="ECO:0000313" key="9">
    <source>
        <dbReference type="EMBL" id="KAG9240003.1"/>
    </source>
</evidence>
<dbReference type="EMBL" id="MU254650">
    <property type="protein sequence ID" value="KAG9240003.1"/>
    <property type="molecule type" value="Genomic_DNA"/>
</dbReference>
<evidence type="ECO:0000256" key="5">
    <source>
        <dbReference type="ARBA" id="ARBA00023295"/>
    </source>
</evidence>
<keyword evidence="5 6" id="KW-0326">Glycosidase</keyword>
<dbReference type="AlphaFoldDB" id="A0A9P7YVR8"/>
<dbReference type="InterPro" id="IPR017853">
    <property type="entry name" value="GH"/>
</dbReference>